<dbReference type="SUPFAM" id="SSF90112">
    <property type="entry name" value="Neurotransmitter-gated ion-channel transmembrane pore"/>
    <property type="match status" value="2"/>
</dbReference>
<dbReference type="Pfam" id="PF02931">
    <property type="entry name" value="Neur_chan_LBD"/>
    <property type="match status" value="2"/>
</dbReference>
<keyword evidence="2 8" id="KW-0812">Transmembrane</keyword>
<feature type="transmembrane region" description="Helical" evidence="8">
    <location>
        <begin position="412"/>
        <end position="433"/>
    </location>
</feature>
<dbReference type="GO" id="GO:0005230">
    <property type="term" value="F:extracellular ligand-gated monoatomic ion channel activity"/>
    <property type="evidence" value="ECO:0007669"/>
    <property type="project" value="InterPro"/>
</dbReference>
<evidence type="ECO:0000256" key="6">
    <source>
        <dbReference type="ARBA" id="ARBA00023186"/>
    </source>
</evidence>
<dbReference type="SMART" id="SM00271">
    <property type="entry name" value="DnaJ"/>
    <property type="match status" value="1"/>
</dbReference>
<dbReference type="InterPro" id="IPR036869">
    <property type="entry name" value="J_dom_sf"/>
</dbReference>
<dbReference type="STRING" id="104452.A0A0L7LQN6"/>
<dbReference type="GO" id="GO:0016020">
    <property type="term" value="C:membrane"/>
    <property type="evidence" value="ECO:0007669"/>
    <property type="project" value="UniProtKB-SubCell"/>
</dbReference>
<dbReference type="Proteomes" id="UP000037510">
    <property type="component" value="Unassembled WGS sequence"/>
</dbReference>
<comment type="subcellular location">
    <subcellularLocation>
        <location evidence="1">Membrane</location>
        <topology evidence="1">Lipid-anchor</topology>
    </subcellularLocation>
</comment>
<dbReference type="SUPFAM" id="SSF46565">
    <property type="entry name" value="Chaperone J-domain"/>
    <property type="match status" value="1"/>
</dbReference>
<evidence type="ECO:0000256" key="4">
    <source>
        <dbReference type="ARBA" id="ARBA00023136"/>
    </source>
</evidence>
<dbReference type="FunFam" id="2.70.170.10:FF:000028">
    <property type="entry name" value="AcetylCholine Receptor"/>
    <property type="match status" value="2"/>
</dbReference>
<dbReference type="SUPFAM" id="SSF63712">
    <property type="entry name" value="Nicotinic receptor ligand binding domain-like"/>
    <property type="match status" value="2"/>
</dbReference>
<accession>A0A0L7LQN6</accession>
<dbReference type="PRINTS" id="PR00625">
    <property type="entry name" value="JDOMAIN"/>
</dbReference>
<gene>
    <name evidence="10" type="ORF">OBRU01_03872</name>
</gene>
<dbReference type="Gene3D" id="1.10.287.110">
    <property type="entry name" value="DnaJ domain"/>
    <property type="match status" value="1"/>
</dbReference>
<dbReference type="EMBL" id="JTDY01000365">
    <property type="protein sequence ID" value="KOB77516.1"/>
    <property type="molecule type" value="Genomic_DNA"/>
</dbReference>
<dbReference type="PANTHER" id="PTHR18945">
    <property type="entry name" value="NEUROTRANSMITTER GATED ION CHANNEL"/>
    <property type="match status" value="1"/>
</dbReference>
<dbReference type="AlphaFoldDB" id="A0A0L7LQN6"/>
<evidence type="ECO:0000256" key="3">
    <source>
        <dbReference type="ARBA" id="ARBA00022989"/>
    </source>
</evidence>
<reference evidence="10 11" key="1">
    <citation type="journal article" date="2015" name="Genome Biol. Evol.">
        <title>The genome of winter moth (Operophtera brumata) provides a genomic perspective on sexual dimorphism and phenology.</title>
        <authorList>
            <person name="Derks M.F."/>
            <person name="Smit S."/>
            <person name="Salis L."/>
            <person name="Schijlen E."/>
            <person name="Bossers A."/>
            <person name="Mateman C."/>
            <person name="Pijl A.S."/>
            <person name="de Ridder D."/>
            <person name="Groenen M.A."/>
            <person name="Visser M.E."/>
            <person name="Megens H.J."/>
        </authorList>
    </citation>
    <scope>NUCLEOTIDE SEQUENCE [LARGE SCALE GENOMIC DNA]</scope>
    <source>
        <strain evidence="10">WM2013NL</strain>
        <tissue evidence="10">Head and thorax</tissue>
    </source>
</reference>
<sequence length="1001" mass="113139">MDKRKLSTAGDSLYQILQVPKTATADDVKKSYRKLALKFHPDKNPNNPEASEKFKEVNRAHTILSDGTKRNIYDNYGSLGLYIAEQFGEENAVTSQPGGEGRPKGEQAPPIALPMPAPAPSGASENTGLNTGGEAVFQNTHEVFDSYSTLGTGVLADDWECPADRQPELHSEALLHKDLFCAYDFSDLRPVKDHKTSIKIKVRFAVKYISFDALEETFNLHSWVAIKWQDEFLKWDPKKYGDINELQVESYELWTPRMALFNADASKFNSERNSDSISTTCVVQSTGSVTCVPHITHSGICRTTLRKWPYDEQNCSLYFGSWMHTGEQVNFTFYEKNPVVLDNFQNGPGWNLNDVKYERLAGKYLNSTYPMLKYTFVLNRVAAGPAAIIVVPAIVIILLTLISLLLDVNNNVRLLMICFSLYGHFMFLTEIGYNIPKHSAETPIILLFLRDSMIITLVGICETLLLMSLRRRVEPAPMWIVSVNRLVTSGPGKYVVFTEFDPSDAVGEVKVLTEDRPEESSRAIVDWIQFANLLNSALFIVAVLTYLILIFTYLWGAVSILGFYSNETEHYAESITKSTTMIRSAIPFALLVLGTTGVFADDWTCPADREPELHLEAQLHKDLFCAYDFYDIRPVKDHKTSIQIKVRFAVKYISFDALEETFNLHSWVAISWQDEFLKWNPKNYGNIDELQVESHKLWTPRMALFNADASMFNSDSISTTCLVQSTGTVSCVPHITHSGMCRTSLRKWPYDEQNCSLYFGSWMHTGEQVNFTFYNNNPVVLDDFQNGPGWNLQDVKHDRLPGKYSCCPNSTYPMLKYTFLLNRVAAGPAAIIVVPAIVIILLTLISLLLDVNNNVRLLMICFSLYGHFMFLTEIGYNIPKHSAETPIILLFLRDSMIITLVGIYETLLLMSLRRRVEPAPTWIVSVNRLVTSGPGKYVVFTEFDPSDAVGKVKVLTEDRPEESSRAIVDWIQFANLLNSALFIVAVLTYLILFFTYIPMAA</sequence>
<dbReference type="Pfam" id="PF00226">
    <property type="entry name" value="DnaJ"/>
    <property type="match status" value="1"/>
</dbReference>
<name>A0A0L7LQN6_OPEBR</name>
<keyword evidence="10" id="KW-0675">Receptor</keyword>
<dbReference type="PROSITE" id="PS50076">
    <property type="entry name" value="DNAJ_2"/>
    <property type="match status" value="1"/>
</dbReference>
<dbReference type="InterPro" id="IPR001623">
    <property type="entry name" value="DnaJ_domain"/>
</dbReference>
<evidence type="ECO:0000256" key="5">
    <source>
        <dbReference type="ARBA" id="ARBA00023139"/>
    </source>
</evidence>
<dbReference type="InterPro" id="IPR036719">
    <property type="entry name" value="Neuro-gated_channel_TM_sf"/>
</dbReference>
<comment type="caution">
    <text evidence="10">The sequence shown here is derived from an EMBL/GenBank/DDBJ whole genome shotgun (WGS) entry which is preliminary data.</text>
</comment>
<evidence type="ECO:0000259" key="9">
    <source>
        <dbReference type="PROSITE" id="PS50076"/>
    </source>
</evidence>
<evidence type="ECO:0000313" key="11">
    <source>
        <dbReference type="Proteomes" id="UP000037510"/>
    </source>
</evidence>
<dbReference type="GO" id="GO:0005737">
    <property type="term" value="C:cytoplasm"/>
    <property type="evidence" value="ECO:0007669"/>
    <property type="project" value="UniProtKB-ARBA"/>
</dbReference>
<keyword evidence="5" id="KW-0564">Palmitate</keyword>
<organism evidence="10 11">
    <name type="scientific">Operophtera brumata</name>
    <name type="common">Winter moth</name>
    <name type="synonym">Phalaena brumata</name>
    <dbReference type="NCBI Taxonomy" id="104452"/>
    <lineage>
        <taxon>Eukaryota</taxon>
        <taxon>Metazoa</taxon>
        <taxon>Ecdysozoa</taxon>
        <taxon>Arthropoda</taxon>
        <taxon>Hexapoda</taxon>
        <taxon>Insecta</taxon>
        <taxon>Pterygota</taxon>
        <taxon>Neoptera</taxon>
        <taxon>Endopterygota</taxon>
        <taxon>Lepidoptera</taxon>
        <taxon>Glossata</taxon>
        <taxon>Ditrysia</taxon>
        <taxon>Geometroidea</taxon>
        <taxon>Geometridae</taxon>
        <taxon>Larentiinae</taxon>
        <taxon>Operophtera</taxon>
    </lineage>
</organism>
<feature type="transmembrane region" description="Helical" evidence="8">
    <location>
        <begin position="824"/>
        <end position="849"/>
    </location>
</feature>
<dbReference type="Gene3D" id="2.70.170.10">
    <property type="entry name" value="Neurotransmitter-gated ion-channel ligand-binding domain"/>
    <property type="match status" value="2"/>
</dbReference>
<evidence type="ECO:0000256" key="7">
    <source>
        <dbReference type="ARBA" id="ARBA00023288"/>
    </source>
</evidence>
<feature type="transmembrane region" description="Helical" evidence="8">
    <location>
        <begin position="537"/>
        <end position="564"/>
    </location>
</feature>
<evidence type="ECO:0000313" key="10">
    <source>
        <dbReference type="EMBL" id="KOB77516.1"/>
    </source>
</evidence>
<dbReference type="InterPro" id="IPR006201">
    <property type="entry name" value="Neur_channel"/>
</dbReference>
<keyword evidence="4 8" id="KW-0472">Membrane</keyword>
<dbReference type="CDD" id="cd06257">
    <property type="entry name" value="DnaJ"/>
    <property type="match status" value="1"/>
</dbReference>
<proteinExistence type="predicted"/>
<keyword evidence="7" id="KW-0449">Lipoprotein</keyword>
<keyword evidence="6" id="KW-0143">Chaperone</keyword>
<feature type="transmembrane region" description="Helical" evidence="8">
    <location>
        <begin position="976"/>
        <end position="997"/>
    </location>
</feature>
<dbReference type="CDD" id="cd18989">
    <property type="entry name" value="LGIC_ECD_cation"/>
    <property type="match status" value="2"/>
</dbReference>
<evidence type="ECO:0000256" key="8">
    <source>
        <dbReference type="SAM" id="Phobius"/>
    </source>
</evidence>
<keyword evidence="3 8" id="KW-1133">Transmembrane helix</keyword>
<evidence type="ECO:0000256" key="1">
    <source>
        <dbReference type="ARBA" id="ARBA00004635"/>
    </source>
</evidence>
<feature type="transmembrane region" description="Helical" evidence="8">
    <location>
        <begin position="381"/>
        <end position="406"/>
    </location>
</feature>
<dbReference type="FunFam" id="1.10.287.110:FF:000017">
    <property type="entry name" value="dnaJ homolog subfamily C member 5"/>
    <property type="match status" value="1"/>
</dbReference>
<dbReference type="GO" id="GO:0004888">
    <property type="term" value="F:transmembrane signaling receptor activity"/>
    <property type="evidence" value="ECO:0007669"/>
    <property type="project" value="InterPro"/>
</dbReference>
<dbReference type="InterPro" id="IPR006202">
    <property type="entry name" value="Neur_chan_lig-bd"/>
</dbReference>
<evidence type="ECO:0000256" key="2">
    <source>
        <dbReference type="ARBA" id="ARBA00022692"/>
    </source>
</evidence>
<feature type="transmembrane region" description="Helical" evidence="8">
    <location>
        <begin position="855"/>
        <end position="876"/>
    </location>
</feature>
<feature type="transmembrane region" description="Helical" evidence="8">
    <location>
        <begin position="888"/>
        <end position="912"/>
    </location>
</feature>
<feature type="domain" description="J" evidence="9">
    <location>
        <begin position="12"/>
        <end position="77"/>
    </location>
</feature>
<keyword evidence="11" id="KW-1185">Reference proteome</keyword>
<feature type="transmembrane region" description="Helical" evidence="8">
    <location>
        <begin position="445"/>
        <end position="469"/>
    </location>
</feature>
<dbReference type="InterPro" id="IPR036734">
    <property type="entry name" value="Neur_chan_lig-bd_sf"/>
</dbReference>
<protein>
    <submittedName>
        <fullName evidence="10">Nicotinic acetylcholine receptor subunit alpha 9</fullName>
    </submittedName>
</protein>